<evidence type="ECO:0000259" key="2">
    <source>
        <dbReference type="Pfam" id="PF00149"/>
    </source>
</evidence>
<dbReference type="GO" id="GO:0016787">
    <property type="term" value="F:hydrolase activity"/>
    <property type="evidence" value="ECO:0007669"/>
    <property type="project" value="InterPro"/>
</dbReference>
<dbReference type="CDD" id="cd07379">
    <property type="entry name" value="MPP_239FB"/>
    <property type="match status" value="1"/>
</dbReference>
<dbReference type="InterPro" id="IPR029052">
    <property type="entry name" value="Metallo-depent_PP-like"/>
</dbReference>
<reference evidence="3" key="1">
    <citation type="journal article" date="2013" name="Genetics">
        <title>The draft genome and transcriptome of Panagrellus redivivus are shaped by the harsh demands of a free-living lifestyle.</title>
        <authorList>
            <person name="Srinivasan J."/>
            <person name="Dillman A.R."/>
            <person name="Macchietto M.G."/>
            <person name="Heikkinen L."/>
            <person name="Lakso M."/>
            <person name="Fracchia K.M."/>
            <person name="Antoshechkin I."/>
            <person name="Mortazavi A."/>
            <person name="Wong G."/>
            <person name="Sternberg P.W."/>
        </authorList>
    </citation>
    <scope>NUCLEOTIDE SEQUENCE [LARGE SCALE GENOMIC DNA]</scope>
    <source>
        <strain evidence="3">MT8872</strain>
    </source>
</reference>
<feature type="domain" description="Calcineurin-like phosphoesterase" evidence="2">
    <location>
        <begin position="47"/>
        <end position="235"/>
    </location>
</feature>
<dbReference type="AlphaFoldDB" id="A0A7E4ZX27"/>
<dbReference type="SUPFAM" id="SSF56300">
    <property type="entry name" value="Metallo-dependent phosphatases"/>
    <property type="match status" value="1"/>
</dbReference>
<sequence>MASSKVFIDEGSRDAHTLWVEKLSNERVHQKLSPPLSPSAAITPNSIRFVCISDTHDKLDQILDKIPPGDVLIHTGDFTCDGDAEHIKKFNEEIGTLPHKYKIVIAGNHELGFQDDEDESLRNEWDFGKGTKKGYDLLTNCTYLQDSGITLYGIKIYGASWHPLPGFPFSRPRGASMVEKWDLIPDDTDILLTHTPPLGHSDLFKGVEHWGCADLLDTVEQRVKPAYHIFGHVHENNGWTTNGTTTFINASICNYSNEIENKPAVFDFPLPQGVLKD</sequence>
<accession>A0A7E4ZX27</accession>
<name>A0A7E4ZX27_PANRE</name>
<evidence type="ECO:0000313" key="3">
    <source>
        <dbReference type="Proteomes" id="UP000492821"/>
    </source>
</evidence>
<dbReference type="InterPro" id="IPR051693">
    <property type="entry name" value="UPF0046_metallophosphoest"/>
</dbReference>
<dbReference type="Pfam" id="PF00149">
    <property type="entry name" value="Metallophos"/>
    <property type="match status" value="1"/>
</dbReference>
<evidence type="ECO:0000256" key="1">
    <source>
        <dbReference type="ARBA" id="ARBA00007993"/>
    </source>
</evidence>
<organism evidence="3 4">
    <name type="scientific">Panagrellus redivivus</name>
    <name type="common">Microworm</name>
    <dbReference type="NCBI Taxonomy" id="6233"/>
    <lineage>
        <taxon>Eukaryota</taxon>
        <taxon>Metazoa</taxon>
        <taxon>Ecdysozoa</taxon>
        <taxon>Nematoda</taxon>
        <taxon>Chromadorea</taxon>
        <taxon>Rhabditida</taxon>
        <taxon>Tylenchina</taxon>
        <taxon>Panagrolaimomorpha</taxon>
        <taxon>Panagrolaimoidea</taxon>
        <taxon>Panagrolaimidae</taxon>
        <taxon>Panagrellus</taxon>
    </lineage>
</organism>
<protein>
    <submittedName>
        <fullName evidence="4">Metallophos domain-containing protein</fullName>
    </submittedName>
</protein>
<dbReference type="PANTHER" id="PTHR12905">
    <property type="entry name" value="METALLOPHOSPHOESTERASE"/>
    <property type="match status" value="1"/>
</dbReference>
<dbReference type="InterPro" id="IPR004843">
    <property type="entry name" value="Calcineurin-like_PHP"/>
</dbReference>
<dbReference type="Gene3D" id="3.60.21.10">
    <property type="match status" value="1"/>
</dbReference>
<proteinExistence type="inferred from homology"/>
<dbReference type="PANTHER" id="PTHR12905:SF19">
    <property type="entry name" value="UPF0046 PROTEIN K07C11.7"/>
    <property type="match status" value="1"/>
</dbReference>
<comment type="similarity">
    <text evidence="1">Belongs to the UPF0046 family.</text>
</comment>
<dbReference type="Proteomes" id="UP000492821">
    <property type="component" value="Unassembled WGS sequence"/>
</dbReference>
<evidence type="ECO:0000313" key="4">
    <source>
        <dbReference type="WBParaSite" id="Pan_g22831.t1"/>
    </source>
</evidence>
<reference evidence="4" key="2">
    <citation type="submission" date="2020-10" db="UniProtKB">
        <authorList>
            <consortium name="WormBaseParasite"/>
        </authorList>
    </citation>
    <scope>IDENTIFICATION</scope>
</reference>
<dbReference type="WBParaSite" id="Pan_g22831.t1">
    <property type="protein sequence ID" value="Pan_g22831.t1"/>
    <property type="gene ID" value="Pan_g22831"/>
</dbReference>
<keyword evidence="3" id="KW-1185">Reference proteome</keyword>